<evidence type="ECO:0000256" key="6">
    <source>
        <dbReference type="ARBA" id="ARBA00022989"/>
    </source>
</evidence>
<feature type="transmembrane region" description="Helical" evidence="9">
    <location>
        <begin position="269"/>
        <end position="287"/>
    </location>
</feature>
<dbReference type="NCBIfam" id="TIGR01129">
    <property type="entry name" value="secD"/>
    <property type="match status" value="1"/>
</dbReference>
<dbReference type="InterPro" id="IPR005791">
    <property type="entry name" value="SecD"/>
</dbReference>
<dbReference type="PANTHER" id="PTHR30081">
    <property type="entry name" value="PROTEIN-EXPORT MEMBRANE PROTEIN SEC"/>
    <property type="match status" value="1"/>
</dbReference>
<evidence type="ECO:0000256" key="1">
    <source>
        <dbReference type="ARBA" id="ARBA00004651"/>
    </source>
</evidence>
<keyword evidence="3 9" id="KW-1003">Cell membrane</keyword>
<dbReference type="PANTHER" id="PTHR30081:SF1">
    <property type="entry name" value="PROTEIN TRANSLOCASE SUBUNIT SECD"/>
    <property type="match status" value="1"/>
</dbReference>
<dbReference type="AlphaFoldDB" id="A0A1M6K4K7"/>
<dbReference type="GO" id="GO:0006605">
    <property type="term" value="P:protein targeting"/>
    <property type="evidence" value="ECO:0007669"/>
    <property type="project" value="UniProtKB-UniRule"/>
</dbReference>
<evidence type="ECO:0000256" key="5">
    <source>
        <dbReference type="ARBA" id="ARBA00022927"/>
    </source>
</evidence>
<feature type="domain" description="SecDF P1 head subdomain" evidence="11">
    <location>
        <begin position="152"/>
        <end position="248"/>
    </location>
</feature>
<comment type="caution">
    <text evidence="9">Lacks conserved residue(s) required for the propagation of feature annotation.</text>
</comment>
<keyword evidence="13" id="KW-1185">Reference proteome</keyword>
<dbReference type="InterPro" id="IPR001036">
    <property type="entry name" value="Acrflvin-R"/>
</dbReference>
<name>A0A1M6K4K7_9FIRM</name>
<dbReference type="InterPro" id="IPR022813">
    <property type="entry name" value="SecD/SecF_arch_bac"/>
</dbReference>
<dbReference type="InterPro" id="IPR054384">
    <property type="entry name" value="SecDF_P1_head"/>
</dbReference>
<comment type="subcellular location">
    <subcellularLocation>
        <location evidence="1 9">Cell membrane</location>
        <topology evidence="1 9">Multi-pass membrane protein</topology>
    </subcellularLocation>
</comment>
<keyword evidence="5 9" id="KW-0653">Protein transport</keyword>
<gene>
    <name evidence="9" type="primary">secD</name>
    <name evidence="12" type="ORF">SAMN05444373_10687</name>
</gene>
<dbReference type="Gene3D" id="3.30.1360.200">
    <property type="match status" value="1"/>
</dbReference>
<dbReference type="GO" id="GO:0005886">
    <property type="term" value="C:plasma membrane"/>
    <property type="evidence" value="ECO:0007669"/>
    <property type="project" value="UniProtKB-SubCell"/>
</dbReference>
<keyword evidence="4 9" id="KW-0812">Transmembrane</keyword>
<evidence type="ECO:0000256" key="4">
    <source>
        <dbReference type="ARBA" id="ARBA00022692"/>
    </source>
</evidence>
<dbReference type="EMBL" id="FQZP01000068">
    <property type="protein sequence ID" value="SHJ53838.1"/>
    <property type="molecule type" value="Genomic_DNA"/>
</dbReference>
<dbReference type="NCBIfam" id="TIGR00916">
    <property type="entry name" value="2A0604s01"/>
    <property type="match status" value="1"/>
</dbReference>
<dbReference type="OrthoDB" id="9805019at2"/>
<comment type="subunit">
    <text evidence="9">Forms a complex with SecF. Part of the essential Sec protein translocation apparatus which comprises SecA, SecYEG and auxiliary proteins SecDF. Other proteins may also be involved.</text>
</comment>
<dbReference type="SUPFAM" id="SSF82866">
    <property type="entry name" value="Multidrug efflux transporter AcrB transmembrane domain"/>
    <property type="match status" value="1"/>
</dbReference>
<proteinExistence type="inferred from homology"/>
<evidence type="ECO:0000259" key="11">
    <source>
        <dbReference type="Pfam" id="PF22599"/>
    </source>
</evidence>
<reference evidence="12 13" key="1">
    <citation type="submission" date="2016-11" db="EMBL/GenBank/DDBJ databases">
        <authorList>
            <person name="Varghese N."/>
            <person name="Submissions S."/>
        </authorList>
    </citation>
    <scope>NUCLEOTIDE SEQUENCE [LARGE SCALE GENOMIC DNA]</scope>
    <source>
        <strain evidence="12 13">DSM 19027</strain>
    </source>
</reference>
<keyword evidence="6 9" id="KW-1133">Transmembrane helix</keyword>
<protein>
    <recommendedName>
        <fullName evidence="9">Protein translocase subunit SecD</fullName>
    </recommendedName>
</protein>
<dbReference type="RefSeq" id="WP_149679630.1">
    <property type="nucleotide sequence ID" value="NZ_FQZP01000068.1"/>
</dbReference>
<comment type="similarity">
    <text evidence="9">Belongs to the SecD/SecF family. SecD subfamily.</text>
</comment>
<evidence type="ECO:0000313" key="12">
    <source>
        <dbReference type="EMBL" id="SHJ53838.1"/>
    </source>
</evidence>
<evidence type="ECO:0000259" key="10">
    <source>
        <dbReference type="Pfam" id="PF02355"/>
    </source>
</evidence>
<evidence type="ECO:0000256" key="3">
    <source>
        <dbReference type="ARBA" id="ARBA00022475"/>
    </source>
</evidence>
<dbReference type="Pfam" id="PF02355">
    <property type="entry name" value="SecD_SecF_C"/>
    <property type="match status" value="1"/>
</dbReference>
<dbReference type="PRINTS" id="PR00702">
    <property type="entry name" value="ACRIFLAVINRP"/>
</dbReference>
<organism evidence="12 13">
    <name type="scientific">Thermoclostridium caenicola</name>
    <dbReference type="NCBI Taxonomy" id="659425"/>
    <lineage>
        <taxon>Bacteria</taxon>
        <taxon>Bacillati</taxon>
        <taxon>Bacillota</taxon>
        <taxon>Clostridia</taxon>
        <taxon>Eubacteriales</taxon>
        <taxon>Oscillospiraceae</taxon>
        <taxon>Thermoclostridium</taxon>
    </lineage>
</organism>
<evidence type="ECO:0000256" key="2">
    <source>
        <dbReference type="ARBA" id="ARBA00022448"/>
    </source>
</evidence>
<evidence type="ECO:0000313" key="13">
    <source>
        <dbReference type="Proteomes" id="UP000324781"/>
    </source>
</evidence>
<dbReference type="Pfam" id="PF22599">
    <property type="entry name" value="SecDF_P1_head"/>
    <property type="match status" value="1"/>
</dbReference>
<dbReference type="GO" id="GO:0015450">
    <property type="term" value="F:protein-transporting ATPase activity"/>
    <property type="evidence" value="ECO:0007669"/>
    <property type="project" value="InterPro"/>
</dbReference>
<dbReference type="Gene3D" id="1.20.1640.10">
    <property type="entry name" value="Multidrug efflux transporter AcrB transmembrane domain"/>
    <property type="match status" value="1"/>
</dbReference>
<dbReference type="Proteomes" id="UP000324781">
    <property type="component" value="Unassembled WGS sequence"/>
</dbReference>
<feature type="transmembrane region" description="Helical" evidence="9">
    <location>
        <begin position="365"/>
        <end position="387"/>
    </location>
</feature>
<evidence type="ECO:0000256" key="7">
    <source>
        <dbReference type="ARBA" id="ARBA00023010"/>
    </source>
</evidence>
<keyword evidence="7 9" id="KW-0811">Translocation</keyword>
<dbReference type="GO" id="GO:0043952">
    <property type="term" value="P:protein transport by the Sec complex"/>
    <property type="evidence" value="ECO:0007669"/>
    <property type="project" value="UniProtKB-UniRule"/>
</dbReference>
<comment type="function">
    <text evidence="9">Part of the Sec protein translocase complex. Interacts with the SecYEG preprotein conducting channel. SecDF uses the proton motive force (PMF) to complete protein translocation after the ATP-dependent function of SecA.</text>
</comment>
<dbReference type="GO" id="GO:0065002">
    <property type="term" value="P:intracellular protein transmembrane transport"/>
    <property type="evidence" value="ECO:0007669"/>
    <property type="project" value="UniProtKB-UniRule"/>
</dbReference>
<accession>A0A1M6K4K7</accession>
<dbReference type="InterPro" id="IPR048634">
    <property type="entry name" value="SecD_SecF_C"/>
</dbReference>
<dbReference type="InterPro" id="IPR055344">
    <property type="entry name" value="SecD_SecF_C_bact"/>
</dbReference>
<keyword evidence="2 9" id="KW-0813">Transport</keyword>
<dbReference type="Gene3D" id="3.30.70.3400">
    <property type="match status" value="1"/>
</dbReference>
<dbReference type="HAMAP" id="MF_01463_B">
    <property type="entry name" value="SecD_B"/>
    <property type="match status" value="1"/>
</dbReference>
<feature type="transmembrane region" description="Helical" evidence="9">
    <location>
        <begin position="318"/>
        <end position="344"/>
    </location>
</feature>
<keyword evidence="8 9" id="KW-0472">Membrane</keyword>
<evidence type="ECO:0000256" key="8">
    <source>
        <dbReference type="ARBA" id="ARBA00023136"/>
    </source>
</evidence>
<sequence length="441" mass="47512">MKDNRAFKFFAMLVIIALLCCLAFFGLGPENARIIKGANEIRTGIDIRGGISAIMVPDYPEGTQGRNVAEDLASARSIMELRLDAQGIFDKSINVDATNNRIIIDIPWAQNETEFDPRKALNELGSTGRLTFREVSDADAMLPLDQIPATGNIILDGEDMKTASQSQNPETGYYNVDLELKESGIEKFAEATGRLVGHYIGIFIDDKCISCPRVNSRINTTKFYIEGSFTLEEAKALADKIRFGALPVALRPVSVDAISAQLGQGALDIAIKAGIVAFVLICLYMIVYYRLPGVLASLALSALVALQILFLANTGVSITLPGIGGIILSMGMGVDANVIIFERIKEELRSGKTIRASVEAGFKRAFVAIMDSNVTTIIVAVVLYILGTGPVKGFGVTLGLGVLLSFITAVFFTKTLLKSVSAFGFARNRKFYGVREGGAEA</sequence>
<evidence type="ECO:0000256" key="9">
    <source>
        <dbReference type="HAMAP-Rule" id="MF_01463"/>
    </source>
</evidence>
<feature type="domain" description="Protein export membrane protein SecD/SecF C-terminal" evidence="10">
    <location>
        <begin position="253"/>
        <end position="420"/>
    </location>
</feature>
<feature type="transmembrane region" description="Helical" evidence="9">
    <location>
        <begin position="294"/>
        <end position="312"/>
    </location>
</feature>